<dbReference type="OrthoDB" id="10265800at2759"/>
<dbReference type="AlphaFoldDB" id="A0A1J1I5Q6"/>
<dbReference type="EMBL" id="CVRI01000040">
    <property type="protein sequence ID" value="CRK94916.1"/>
    <property type="molecule type" value="Genomic_DNA"/>
</dbReference>
<dbReference type="GO" id="GO:0006644">
    <property type="term" value="P:phospholipid metabolic process"/>
    <property type="evidence" value="ECO:0007669"/>
    <property type="project" value="TreeGrafter"/>
</dbReference>
<name>A0A1J1I5Q6_9DIPT</name>
<dbReference type="PANTHER" id="PTHR21325:SF31">
    <property type="entry name" value="GH22081P-RELATED"/>
    <property type="match status" value="1"/>
</dbReference>
<dbReference type="InterPro" id="IPR036514">
    <property type="entry name" value="SGNH_hydro_sf"/>
</dbReference>
<evidence type="ECO:0000313" key="3">
    <source>
        <dbReference type="Proteomes" id="UP000183832"/>
    </source>
</evidence>
<dbReference type="Proteomes" id="UP000183832">
    <property type="component" value="Unassembled WGS sequence"/>
</dbReference>
<gene>
    <name evidence="2" type="primary">similar to Phospholipase B1</name>
    <name evidence="2" type="ORF">CLUMA_CG008407</name>
</gene>
<dbReference type="InterPro" id="IPR035547">
    <property type="entry name" value="Phospholipase_B"/>
</dbReference>
<dbReference type="SUPFAM" id="SSF52266">
    <property type="entry name" value="SGNH hydrolase"/>
    <property type="match status" value="1"/>
</dbReference>
<sequence length="433" mass="50068">MHFSVIIISLFCVNTFAQQRNIDHRISRLKGNIFQNLTGHQEFENHIVTSQLDNSPLIRMFYRGVREMYSRLLPETGERHNNERFQIKVPTSVQFPCRVKGFRSKKIPKSVHQLRPGDIDVIAAVGDSLTSATAANSVGLWEVLVENRGLSWCIGGQGNWRTHLTLPNILKEFNPKLFGYSLSDAYNVHQSAQFNTAENIATTSDMPYNSRKLMERMKLDPRVDMKQHWKLLTFMIGGNDFCSDICYQKNASQWINNVQEKSLIQSLRYLRDTSPRTIVNLVPSPLISLSFSMDKINTPWTCYLSRPVECSCIFGQKFSRDRELFRTLERRFVQIMERVSFMSELHTNDFTVVYQPFFKDASVFYRNDRNPDLSIMAIDCVHLSQKGHAVSANGIWNNMMEPVGKKSMGLPHLFEEFNCPTLQNPYIYTNYNS</sequence>
<dbReference type="GO" id="GO:0004620">
    <property type="term" value="F:phospholipase activity"/>
    <property type="evidence" value="ECO:0007669"/>
    <property type="project" value="InterPro"/>
</dbReference>
<dbReference type="STRING" id="568069.A0A1J1I5Q6"/>
<accession>A0A1J1I5Q6</accession>
<proteinExistence type="predicted"/>
<keyword evidence="3" id="KW-1185">Reference proteome</keyword>
<dbReference type="InterPro" id="IPR038885">
    <property type="entry name" value="PLB1"/>
</dbReference>
<keyword evidence="1" id="KW-0732">Signal</keyword>
<dbReference type="Gene3D" id="3.40.50.1110">
    <property type="entry name" value="SGNH hydrolase"/>
    <property type="match status" value="1"/>
</dbReference>
<evidence type="ECO:0000313" key="2">
    <source>
        <dbReference type="EMBL" id="CRK94916.1"/>
    </source>
</evidence>
<dbReference type="InterPro" id="IPR001087">
    <property type="entry name" value="GDSL"/>
</dbReference>
<reference evidence="2" key="1">
    <citation type="submission" date="2015-04" db="EMBL/GenBank/DDBJ databases">
        <authorList>
            <person name="Syromyatnikov M.Y."/>
            <person name="Popov V.N."/>
        </authorList>
    </citation>
    <scope>NUCLEOTIDE SEQUENCE [LARGE SCALE GENOMIC DNA]</scope>
</reference>
<dbReference type="PANTHER" id="PTHR21325">
    <property type="entry name" value="PHOSPHOLIPASE B, PLB1"/>
    <property type="match status" value="1"/>
</dbReference>
<dbReference type="Pfam" id="PF00657">
    <property type="entry name" value="Lipase_GDSL"/>
    <property type="match status" value="1"/>
</dbReference>
<feature type="signal peptide" evidence="1">
    <location>
        <begin position="1"/>
        <end position="17"/>
    </location>
</feature>
<protein>
    <submittedName>
        <fullName evidence="2">CLUMA_CG008407, isoform A</fullName>
    </submittedName>
</protein>
<dbReference type="CDD" id="cd01824">
    <property type="entry name" value="Phospholipase_B_like"/>
    <property type="match status" value="1"/>
</dbReference>
<evidence type="ECO:0000256" key="1">
    <source>
        <dbReference type="SAM" id="SignalP"/>
    </source>
</evidence>
<feature type="chain" id="PRO_5013040398" evidence="1">
    <location>
        <begin position="18"/>
        <end position="433"/>
    </location>
</feature>
<organism evidence="2 3">
    <name type="scientific">Clunio marinus</name>
    <dbReference type="NCBI Taxonomy" id="568069"/>
    <lineage>
        <taxon>Eukaryota</taxon>
        <taxon>Metazoa</taxon>
        <taxon>Ecdysozoa</taxon>
        <taxon>Arthropoda</taxon>
        <taxon>Hexapoda</taxon>
        <taxon>Insecta</taxon>
        <taxon>Pterygota</taxon>
        <taxon>Neoptera</taxon>
        <taxon>Endopterygota</taxon>
        <taxon>Diptera</taxon>
        <taxon>Nematocera</taxon>
        <taxon>Chironomoidea</taxon>
        <taxon>Chironomidae</taxon>
        <taxon>Clunio</taxon>
    </lineage>
</organism>